<dbReference type="Proteomes" id="UP000266841">
    <property type="component" value="Unassembled WGS sequence"/>
</dbReference>
<evidence type="ECO:0000256" key="1">
    <source>
        <dbReference type="SAM" id="MobiDB-lite"/>
    </source>
</evidence>
<feature type="region of interest" description="Disordered" evidence="1">
    <location>
        <begin position="1"/>
        <end position="42"/>
    </location>
</feature>
<evidence type="ECO:0000313" key="3">
    <source>
        <dbReference type="Proteomes" id="UP000266841"/>
    </source>
</evidence>
<sequence length="127" mass="13692">METINPSASLTPCPVTPTETTSGKHAADVDIGIRPPVRREVPAGPHHVIAAQGARGSRLVSANKLNNRFIAAVLNVIPHELVERQPGPQHQQVVVQLDPALVVVLRQARPLRLGGTLLEQPPRRVLD</sequence>
<accession>K0R012</accession>
<comment type="caution">
    <text evidence="2">The sequence shown here is derived from an EMBL/GenBank/DDBJ whole genome shotgun (WGS) entry which is preliminary data.</text>
</comment>
<keyword evidence="3" id="KW-1185">Reference proteome</keyword>
<gene>
    <name evidence="2" type="ORF">THAOC_36535</name>
</gene>
<reference evidence="2 3" key="1">
    <citation type="journal article" date="2012" name="Genome Biol.">
        <title>Genome and low-iron response of an oceanic diatom adapted to chronic iron limitation.</title>
        <authorList>
            <person name="Lommer M."/>
            <person name="Specht M."/>
            <person name="Roy A.S."/>
            <person name="Kraemer L."/>
            <person name="Andreson R."/>
            <person name="Gutowska M.A."/>
            <person name="Wolf J."/>
            <person name="Bergner S.V."/>
            <person name="Schilhabel M.B."/>
            <person name="Klostermeier U.C."/>
            <person name="Beiko R.G."/>
            <person name="Rosenstiel P."/>
            <person name="Hippler M."/>
            <person name="Laroche J."/>
        </authorList>
    </citation>
    <scope>NUCLEOTIDE SEQUENCE [LARGE SCALE GENOMIC DNA]</scope>
    <source>
        <strain evidence="2 3">CCMP1005</strain>
    </source>
</reference>
<name>K0R012_THAOC</name>
<feature type="compositionally biased region" description="Polar residues" evidence="1">
    <location>
        <begin position="1"/>
        <end position="10"/>
    </location>
</feature>
<protein>
    <submittedName>
        <fullName evidence="2">Uncharacterized protein</fullName>
    </submittedName>
</protein>
<dbReference type="EMBL" id="AGNL01049086">
    <property type="protein sequence ID" value="EJK44890.1"/>
    <property type="molecule type" value="Genomic_DNA"/>
</dbReference>
<proteinExistence type="predicted"/>
<evidence type="ECO:0000313" key="2">
    <source>
        <dbReference type="EMBL" id="EJK44890.1"/>
    </source>
</evidence>
<organism evidence="2 3">
    <name type="scientific">Thalassiosira oceanica</name>
    <name type="common">Marine diatom</name>
    <dbReference type="NCBI Taxonomy" id="159749"/>
    <lineage>
        <taxon>Eukaryota</taxon>
        <taxon>Sar</taxon>
        <taxon>Stramenopiles</taxon>
        <taxon>Ochrophyta</taxon>
        <taxon>Bacillariophyta</taxon>
        <taxon>Coscinodiscophyceae</taxon>
        <taxon>Thalassiosirophycidae</taxon>
        <taxon>Thalassiosirales</taxon>
        <taxon>Thalassiosiraceae</taxon>
        <taxon>Thalassiosira</taxon>
    </lineage>
</organism>
<dbReference type="AlphaFoldDB" id="K0R012"/>